<accession>A0A7U4XSH1</accession>
<gene>
    <name evidence="4" type="ORF">CLSPO_c02320</name>
</gene>
<dbReference type="CDD" id="cd04622">
    <property type="entry name" value="CBS_pair_HRP1_like"/>
    <property type="match status" value="1"/>
</dbReference>
<dbReference type="AlphaFoldDB" id="A0A7U4XSH1"/>
<keyword evidence="1 2" id="KW-0129">CBS domain</keyword>
<evidence type="ECO:0000313" key="5">
    <source>
        <dbReference type="Proteomes" id="UP000033052"/>
    </source>
</evidence>
<dbReference type="Proteomes" id="UP000033052">
    <property type="component" value="Chromosome"/>
</dbReference>
<dbReference type="SMART" id="SM00116">
    <property type="entry name" value="CBS"/>
    <property type="match status" value="2"/>
</dbReference>
<dbReference type="InterPro" id="IPR000644">
    <property type="entry name" value="CBS_dom"/>
</dbReference>
<dbReference type="Gene3D" id="3.10.580.10">
    <property type="entry name" value="CBS-domain"/>
    <property type="match status" value="1"/>
</dbReference>
<dbReference type="PANTHER" id="PTHR43080">
    <property type="entry name" value="CBS DOMAIN-CONTAINING PROTEIN CBSX3, MITOCHONDRIAL"/>
    <property type="match status" value="1"/>
</dbReference>
<feature type="domain" description="CBS" evidence="3">
    <location>
        <begin position="13"/>
        <end position="69"/>
    </location>
</feature>
<reference evidence="4 5" key="1">
    <citation type="journal article" date="2015" name="PLoS ONE">
        <title>A universal mariner transposon system for forward genetic studies in the genus clostridium.</title>
        <authorList>
            <person name="Zhang Y."/>
            <person name="Grosse-Honebrink A."/>
            <person name="Minton N.P."/>
        </authorList>
    </citation>
    <scope>NUCLEOTIDE SEQUENCE [LARGE SCALE GENOMIC DNA]</scope>
    <source>
        <strain evidence="4 5">NCIMB 10696</strain>
    </source>
</reference>
<dbReference type="Pfam" id="PF00571">
    <property type="entry name" value="CBS"/>
    <property type="match status" value="2"/>
</dbReference>
<dbReference type="InterPro" id="IPR051257">
    <property type="entry name" value="Diverse_CBS-Domain"/>
</dbReference>
<dbReference type="PROSITE" id="PS51371">
    <property type="entry name" value="CBS"/>
    <property type="match status" value="2"/>
</dbReference>
<dbReference type="InterPro" id="IPR046342">
    <property type="entry name" value="CBS_dom_sf"/>
</dbReference>
<feature type="domain" description="CBS" evidence="3">
    <location>
        <begin position="77"/>
        <end position="132"/>
    </location>
</feature>
<evidence type="ECO:0000256" key="1">
    <source>
        <dbReference type="ARBA" id="ARBA00023122"/>
    </source>
</evidence>
<name>A0A7U4XSH1_CLOSG</name>
<dbReference type="KEGG" id="cld:CLSPO_c02320"/>
<dbReference type="SUPFAM" id="SSF54631">
    <property type="entry name" value="CBS-domain pair"/>
    <property type="match status" value="1"/>
</dbReference>
<dbReference type="EMBL" id="CP009225">
    <property type="protein sequence ID" value="AKC60963.1"/>
    <property type="molecule type" value="Genomic_DNA"/>
</dbReference>
<evidence type="ECO:0000256" key="2">
    <source>
        <dbReference type="PROSITE-ProRule" id="PRU00703"/>
    </source>
</evidence>
<dbReference type="PANTHER" id="PTHR43080:SF2">
    <property type="entry name" value="CBS DOMAIN-CONTAINING PROTEIN"/>
    <property type="match status" value="1"/>
</dbReference>
<organism evidence="4 5">
    <name type="scientific">Clostridium sporogenes</name>
    <dbReference type="NCBI Taxonomy" id="1509"/>
    <lineage>
        <taxon>Bacteria</taxon>
        <taxon>Bacillati</taxon>
        <taxon>Bacillota</taxon>
        <taxon>Clostridia</taxon>
        <taxon>Eubacteriales</taxon>
        <taxon>Clostridiaceae</taxon>
        <taxon>Clostridium</taxon>
    </lineage>
</organism>
<protein>
    <submittedName>
        <fullName evidence="4">CBS domain-containing protein</fullName>
    </submittedName>
</protein>
<evidence type="ECO:0000259" key="3">
    <source>
        <dbReference type="PROSITE" id="PS51371"/>
    </source>
</evidence>
<sequence length="144" mass="15726">MLGGVIMKVMDVMTQNVATVNRNDSVEKAAGLMSEYNVGSLPICENNKVVGVITDRDIALRSVAKREDNNIKVGDIMTSNPVVANKDMDIHDAARIMSERQIRRLPVEDNQNIVGIVSLGDIAIEPKHENEAQKALSGISEQNN</sequence>
<evidence type="ECO:0000313" key="4">
    <source>
        <dbReference type="EMBL" id="AKC60963.1"/>
    </source>
</evidence>
<proteinExistence type="predicted"/>